<organism evidence="1 2">
    <name type="scientific">Blastococcus jejuensis</name>
    <dbReference type="NCBI Taxonomy" id="351224"/>
    <lineage>
        <taxon>Bacteria</taxon>
        <taxon>Bacillati</taxon>
        <taxon>Actinomycetota</taxon>
        <taxon>Actinomycetes</taxon>
        <taxon>Geodermatophilales</taxon>
        <taxon>Geodermatophilaceae</taxon>
        <taxon>Blastococcus</taxon>
    </lineage>
</organism>
<keyword evidence="2" id="KW-1185">Reference proteome</keyword>
<reference evidence="2" key="1">
    <citation type="journal article" date="2019" name="Int. J. Syst. Evol. Microbiol.">
        <title>The Global Catalogue of Microorganisms (GCM) 10K type strain sequencing project: providing services to taxonomists for standard genome sequencing and annotation.</title>
        <authorList>
            <consortium name="The Broad Institute Genomics Platform"/>
            <consortium name="The Broad Institute Genome Sequencing Center for Infectious Disease"/>
            <person name="Wu L."/>
            <person name="Ma J."/>
        </authorList>
    </citation>
    <scope>NUCLEOTIDE SEQUENCE [LARGE SCALE GENOMIC DNA]</scope>
    <source>
        <strain evidence="2">JCM 15614</strain>
    </source>
</reference>
<protein>
    <submittedName>
        <fullName evidence="1">Uncharacterized protein</fullName>
    </submittedName>
</protein>
<accession>A0ABP6NY19</accession>
<name>A0ABP6NY19_9ACTN</name>
<evidence type="ECO:0000313" key="2">
    <source>
        <dbReference type="Proteomes" id="UP001499924"/>
    </source>
</evidence>
<dbReference type="EMBL" id="BAAAVV010000002">
    <property type="protein sequence ID" value="GAA3159750.1"/>
    <property type="molecule type" value="Genomic_DNA"/>
</dbReference>
<comment type="caution">
    <text evidence="1">The sequence shown here is derived from an EMBL/GenBank/DDBJ whole genome shotgun (WGS) entry which is preliminary data.</text>
</comment>
<dbReference type="Proteomes" id="UP001499924">
    <property type="component" value="Unassembled WGS sequence"/>
</dbReference>
<sequence>MDVEPVGSIPAPRRPVQPLGVTAELADARAKLREAAPSGRWDAVLAEVQRLQHDEHLSPLAALQAVYARLAAGWVPPLSR</sequence>
<evidence type="ECO:0000313" key="1">
    <source>
        <dbReference type="EMBL" id="GAA3159750.1"/>
    </source>
</evidence>
<proteinExistence type="predicted"/>
<dbReference type="RefSeq" id="WP_344687379.1">
    <property type="nucleotide sequence ID" value="NZ_BAAAVV010000002.1"/>
</dbReference>
<gene>
    <name evidence="1" type="ORF">GCM10010531_08970</name>
</gene>